<organism evidence="1 2">
    <name type="scientific">Gracilariopsis chorda</name>
    <dbReference type="NCBI Taxonomy" id="448386"/>
    <lineage>
        <taxon>Eukaryota</taxon>
        <taxon>Rhodophyta</taxon>
        <taxon>Florideophyceae</taxon>
        <taxon>Rhodymeniophycidae</taxon>
        <taxon>Gracilariales</taxon>
        <taxon>Gracilariaceae</taxon>
        <taxon>Gracilariopsis</taxon>
    </lineage>
</organism>
<gene>
    <name evidence="1" type="ORF">BWQ96_10211</name>
</gene>
<accession>A0A2V3IDC1</accession>
<evidence type="ECO:0000313" key="2">
    <source>
        <dbReference type="Proteomes" id="UP000247409"/>
    </source>
</evidence>
<dbReference type="EMBL" id="NBIV01000360">
    <property type="protein sequence ID" value="PXF40085.1"/>
    <property type="molecule type" value="Genomic_DNA"/>
</dbReference>
<sequence>MKEQRVKAAQHIFKQCKTAKTLPSDATFDRDVVDMTDISDEGRYYGRLLFVPSVAAAYCQYGRRTAAADAAHCDGVGPQSYGTTFEVVTYDTNMHLLPLLFAHFIGTEDYGTWEKVFEECKLIPGFDVSLPDYNCGTGKKYRPGIQGGVRKCKNVLRSFAR</sequence>
<dbReference type="AlphaFoldDB" id="A0A2V3IDC1"/>
<keyword evidence="2" id="KW-1185">Reference proteome</keyword>
<protein>
    <submittedName>
        <fullName evidence="1">Uncharacterized protein</fullName>
    </submittedName>
</protein>
<proteinExistence type="predicted"/>
<comment type="caution">
    <text evidence="1">The sequence shown here is derived from an EMBL/GenBank/DDBJ whole genome shotgun (WGS) entry which is preliminary data.</text>
</comment>
<dbReference type="Proteomes" id="UP000247409">
    <property type="component" value="Unassembled WGS sequence"/>
</dbReference>
<name>A0A2V3IDC1_9FLOR</name>
<evidence type="ECO:0000313" key="1">
    <source>
        <dbReference type="EMBL" id="PXF40085.1"/>
    </source>
</evidence>
<reference evidence="1 2" key="1">
    <citation type="journal article" date="2018" name="Mol. Biol. Evol.">
        <title>Analysis of the draft genome of the red seaweed Gracilariopsis chorda provides insights into genome size evolution in Rhodophyta.</title>
        <authorList>
            <person name="Lee J."/>
            <person name="Yang E.C."/>
            <person name="Graf L."/>
            <person name="Yang J.H."/>
            <person name="Qiu H."/>
            <person name="Zel Zion U."/>
            <person name="Chan C.X."/>
            <person name="Stephens T.G."/>
            <person name="Weber A.P.M."/>
            <person name="Boo G.H."/>
            <person name="Boo S.M."/>
            <person name="Kim K.M."/>
            <person name="Shin Y."/>
            <person name="Jung M."/>
            <person name="Lee S.J."/>
            <person name="Yim H.S."/>
            <person name="Lee J.H."/>
            <person name="Bhattacharya D."/>
            <person name="Yoon H.S."/>
        </authorList>
    </citation>
    <scope>NUCLEOTIDE SEQUENCE [LARGE SCALE GENOMIC DNA]</scope>
    <source>
        <strain evidence="1 2">SKKU-2015</strain>
        <tissue evidence="1">Whole body</tissue>
    </source>
</reference>